<evidence type="ECO:0000313" key="9">
    <source>
        <dbReference type="EMBL" id="RTI01213.1"/>
    </source>
</evidence>
<dbReference type="Proteomes" id="UP000287439">
    <property type="component" value="Unassembled WGS sequence"/>
</dbReference>
<evidence type="ECO:0000313" key="11">
    <source>
        <dbReference type="Proteomes" id="UP000286712"/>
    </source>
</evidence>
<evidence type="ECO:0000313" key="8">
    <source>
        <dbReference type="EMBL" id="RTH21779.1"/>
    </source>
</evidence>
<dbReference type="Gene3D" id="3.30.700.10">
    <property type="entry name" value="Glycoprotein, Type 4 Pilin"/>
    <property type="match status" value="1"/>
</dbReference>
<dbReference type="Proteomes" id="UP000288347">
    <property type="component" value="Unassembled WGS sequence"/>
</dbReference>
<dbReference type="NCBIfam" id="TIGR02532">
    <property type="entry name" value="IV_pilin_GFxxxE"/>
    <property type="match status" value="1"/>
</dbReference>
<evidence type="ECO:0000313" key="7">
    <source>
        <dbReference type="EMBL" id="RTH17603.1"/>
    </source>
</evidence>
<dbReference type="SUPFAM" id="SSF54523">
    <property type="entry name" value="Pili subunits"/>
    <property type="match status" value="1"/>
</dbReference>
<evidence type="ECO:0000256" key="2">
    <source>
        <dbReference type="ARBA" id="ARBA00004418"/>
    </source>
</evidence>
<keyword evidence="6" id="KW-0812">Transmembrane</keyword>
<evidence type="ECO:0000256" key="6">
    <source>
        <dbReference type="SAM" id="Phobius"/>
    </source>
</evidence>
<gene>
    <name evidence="9" type="ORF">CSW29_04665</name>
    <name evidence="10" type="ORF">CSW30_00475</name>
    <name evidence="8" type="ORF">CSW40_12210</name>
    <name evidence="7" type="ORF">CSW41_07695</name>
</gene>
<dbReference type="GO" id="GO:0009279">
    <property type="term" value="C:cell outer membrane"/>
    <property type="evidence" value="ECO:0007669"/>
    <property type="project" value="UniProtKB-SubCell"/>
</dbReference>
<evidence type="ECO:0000256" key="3">
    <source>
        <dbReference type="ARBA" id="ARBA00022764"/>
    </source>
</evidence>
<protein>
    <submittedName>
        <fullName evidence="7">Prepilin</fullName>
    </submittedName>
</protein>
<dbReference type="Pfam" id="PF07963">
    <property type="entry name" value="N_methyl"/>
    <property type="match status" value="1"/>
</dbReference>
<keyword evidence="6" id="KW-1133">Transmembrane helix</keyword>
<organism evidence="7 13">
    <name type="scientific">Thermus scotoductus</name>
    <dbReference type="NCBI Taxonomy" id="37636"/>
    <lineage>
        <taxon>Bacteria</taxon>
        <taxon>Thermotogati</taxon>
        <taxon>Deinococcota</taxon>
        <taxon>Deinococci</taxon>
        <taxon>Thermales</taxon>
        <taxon>Thermaceae</taxon>
        <taxon>Thermus</taxon>
    </lineage>
</organism>
<dbReference type="EMBL" id="PELV01000244">
    <property type="protein sequence ID" value="RTH17603.1"/>
    <property type="molecule type" value="Genomic_DNA"/>
</dbReference>
<feature type="region of interest" description="Disordered" evidence="5">
    <location>
        <begin position="158"/>
        <end position="177"/>
    </location>
</feature>
<keyword evidence="4" id="KW-0998">Cell outer membrane</keyword>
<dbReference type="EMBL" id="PELW01000384">
    <property type="protein sequence ID" value="RTH21779.1"/>
    <property type="molecule type" value="Genomic_DNA"/>
</dbReference>
<keyword evidence="6" id="KW-0472">Membrane</keyword>
<dbReference type="RefSeq" id="WP_126203366.1">
    <property type="nucleotide sequence ID" value="NZ_PELV01000244.1"/>
</dbReference>
<feature type="transmembrane region" description="Helical" evidence="6">
    <location>
        <begin position="6"/>
        <end position="29"/>
    </location>
</feature>
<evidence type="ECO:0000313" key="14">
    <source>
        <dbReference type="Proteomes" id="UP000288347"/>
    </source>
</evidence>
<sequence>MRRGFTIIEVLIALAILGIAFSALLMSQLSNLRTTARMRLVTEVKSALTQVLEGKTAEILAKTGNSATDFAFYDYYWGCPTPVSGAAAIIGRPLNPVTCQGTSTAGRVGVTWTIAGERGVEGEGLILLTARGEIPSIPNSPRVSLVHRVSCYDVYPSPTKDAPAPCPKPEGTGGGRP</sequence>
<dbReference type="EMBL" id="PEMH01000113">
    <property type="protein sequence ID" value="RTI01213.1"/>
    <property type="molecule type" value="Genomic_DNA"/>
</dbReference>
<dbReference type="EMBL" id="PEMG01000010">
    <property type="protein sequence ID" value="RTI12907.1"/>
    <property type="molecule type" value="Genomic_DNA"/>
</dbReference>
<dbReference type="InterPro" id="IPR045584">
    <property type="entry name" value="Pilin-like"/>
</dbReference>
<evidence type="ECO:0000256" key="4">
    <source>
        <dbReference type="ARBA" id="ARBA00023237"/>
    </source>
</evidence>
<evidence type="ECO:0000256" key="5">
    <source>
        <dbReference type="SAM" id="MobiDB-lite"/>
    </source>
</evidence>
<evidence type="ECO:0000313" key="12">
    <source>
        <dbReference type="Proteomes" id="UP000287173"/>
    </source>
</evidence>
<evidence type="ECO:0000313" key="13">
    <source>
        <dbReference type="Proteomes" id="UP000287439"/>
    </source>
</evidence>
<dbReference type="AlphaFoldDB" id="A0A430RL43"/>
<evidence type="ECO:0000313" key="10">
    <source>
        <dbReference type="EMBL" id="RTI12907.1"/>
    </source>
</evidence>
<proteinExistence type="predicted"/>
<dbReference type="Proteomes" id="UP000286712">
    <property type="component" value="Unassembled WGS sequence"/>
</dbReference>
<evidence type="ECO:0000256" key="1">
    <source>
        <dbReference type="ARBA" id="ARBA00004203"/>
    </source>
</evidence>
<dbReference type="GO" id="GO:0042597">
    <property type="term" value="C:periplasmic space"/>
    <property type="evidence" value="ECO:0007669"/>
    <property type="project" value="UniProtKB-SubCell"/>
</dbReference>
<reference evidence="11 12" key="1">
    <citation type="journal article" date="2019" name="Extremophiles">
        <title>Biogeography of thermophiles and predominance of Thermus scotoductus in domestic water heaters.</title>
        <authorList>
            <person name="Wilpiszeski R.L."/>
            <person name="Zhang Z."/>
            <person name="House C.H."/>
        </authorList>
    </citation>
    <scope>NUCLEOTIDE SEQUENCE [LARGE SCALE GENOMIC DNA]</scope>
    <source>
        <strain evidence="9 14">16_S16</strain>
        <strain evidence="10 12">17_S17</strain>
        <strain evidence="8 11">27_S27</strain>
        <strain evidence="7 13">28_S28</strain>
    </source>
</reference>
<comment type="caution">
    <text evidence="7">The sequence shown here is derived from an EMBL/GenBank/DDBJ whole genome shotgun (WGS) entry which is preliminary data.</text>
</comment>
<name>A0A430RL43_THESC</name>
<accession>A0A430RL43</accession>
<dbReference type="Proteomes" id="UP000287173">
    <property type="component" value="Unassembled WGS sequence"/>
</dbReference>
<keyword evidence="3" id="KW-0574">Periplasm</keyword>
<comment type="subcellular location">
    <subcellularLocation>
        <location evidence="1">Cell outer membrane</location>
        <topology evidence="1">Single-pass membrane protein</topology>
    </subcellularLocation>
    <subcellularLocation>
        <location evidence="2">Periplasm</location>
    </subcellularLocation>
</comment>
<dbReference type="InterPro" id="IPR012902">
    <property type="entry name" value="N_methyl_site"/>
</dbReference>